<comment type="caution">
    <text evidence="8">The sequence shown here is derived from an EMBL/GenBank/DDBJ whole genome shotgun (WGS) entry which is preliminary data.</text>
</comment>
<dbReference type="PANTHER" id="PTHR43711">
    <property type="entry name" value="TWO-COMPONENT HISTIDINE KINASE"/>
    <property type="match status" value="1"/>
</dbReference>
<evidence type="ECO:0000256" key="4">
    <source>
        <dbReference type="ARBA" id="ARBA00022679"/>
    </source>
</evidence>
<evidence type="ECO:0000259" key="7">
    <source>
        <dbReference type="PROSITE" id="PS50109"/>
    </source>
</evidence>
<dbReference type="GO" id="GO:0016301">
    <property type="term" value="F:kinase activity"/>
    <property type="evidence" value="ECO:0007669"/>
    <property type="project" value="UniProtKB-KW"/>
</dbReference>
<dbReference type="Proteomes" id="UP001631949">
    <property type="component" value="Unassembled WGS sequence"/>
</dbReference>
<dbReference type="SMART" id="SM00387">
    <property type="entry name" value="HATPase_c"/>
    <property type="match status" value="1"/>
</dbReference>
<evidence type="ECO:0000256" key="5">
    <source>
        <dbReference type="ARBA" id="ARBA00022777"/>
    </source>
</evidence>
<dbReference type="EC" id="2.7.13.3" evidence="2"/>
<dbReference type="InterPro" id="IPR003594">
    <property type="entry name" value="HATPase_dom"/>
</dbReference>
<dbReference type="InterPro" id="IPR003661">
    <property type="entry name" value="HisK_dim/P_dom"/>
</dbReference>
<dbReference type="PANTHER" id="PTHR43711:SF31">
    <property type="entry name" value="HISTIDINE KINASE"/>
    <property type="match status" value="1"/>
</dbReference>
<dbReference type="Pfam" id="PF00512">
    <property type="entry name" value="HisKA"/>
    <property type="match status" value="1"/>
</dbReference>
<dbReference type="InterPro" id="IPR036097">
    <property type="entry name" value="HisK_dim/P_sf"/>
</dbReference>
<evidence type="ECO:0000313" key="8">
    <source>
        <dbReference type="EMBL" id="MFM9413118.1"/>
    </source>
</evidence>
<proteinExistence type="predicted"/>
<gene>
    <name evidence="8" type="ORF">ACKQTC_01875</name>
</gene>
<keyword evidence="6" id="KW-0902">Two-component regulatory system</keyword>
<accession>A0ABW9GYC5</accession>
<dbReference type="SUPFAM" id="SSF47384">
    <property type="entry name" value="Homodimeric domain of signal transducing histidine kinase"/>
    <property type="match status" value="1"/>
</dbReference>
<comment type="catalytic activity">
    <reaction evidence="1">
        <text>ATP + protein L-histidine = ADP + protein N-phospho-L-histidine.</text>
        <dbReference type="EC" id="2.7.13.3"/>
    </reaction>
</comment>
<dbReference type="PRINTS" id="PR00344">
    <property type="entry name" value="BCTRLSENSOR"/>
</dbReference>
<dbReference type="InterPro" id="IPR036890">
    <property type="entry name" value="HATPase_C_sf"/>
</dbReference>
<dbReference type="SMART" id="SM00388">
    <property type="entry name" value="HisKA"/>
    <property type="match status" value="1"/>
</dbReference>
<dbReference type="InterPro" id="IPR004358">
    <property type="entry name" value="Sig_transdc_His_kin-like_C"/>
</dbReference>
<dbReference type="InterPro" id="IPR050736">
    <property type="entry name" value="Sensor_HK_Regulatory"/>
</dbReference>
<dbReference type="CDD" id="cd00082">
    <property type="entry name" value="HisKA"/>
    <property type="match status" value="1"/>
</dbReference>
<dbReference type="CDD" id="cd00075">
    <property type="entry name" value="HATPase"/>
    <property type="match status" value="1"/>
</dbReference>
<evidence type="ECO:0000256" key="1">
    <source>
        <dbReference type="ARBA" id="ARBA00000085"/>
    </source>
</evidence>
<dbReference type="PROSITE" id="PS50109">
    <property type="entry name" value="HIS_KIN"/>
    <property type="match status" value="1"/>
</dbReference>
<reference evidence="8 9" key="1">
    <citation type="journal article" date="2016" name="Int. J. Syst. Evol. Microbiol.">
        <title>Peptococcus simiae sp. nov., isolated from rhesus macaque faeces and emended description of the genus Peptococcus.</title>
        <authorList>
            <person name="Shkoporov A.N."/>
            <person name="Efimov B.A."/>
            <person name="Kondova I."/>
            <person name="Ouwerling B."/>
            <person name="Chaplin A.V."/>
            <person name="Shcherbakova V.A."/>
            <person name="Langermans J.A.M."/>
        </authorList>
    </citation>
    <scope>NUCLEOTIDE SEQUENCE [LARGE SCALE GENOMIC DNA]</scope>
    <source>
        <strain evidence="8 9">M108</strain>
    </source>
</reference>
<dbReference type="Gene3D" id="1.10.287.130">
    <property type="match status" value="1"/>
</dbReference>
<keyword evidence="4" id="KW-0808">Transferase</keyword>
<name>A0ABW9GYC5_9FIRM</name>
<sequence>MHKSKADEWVYYVAEIGHELRTPLNIIKGFAELLDREVAGDLNPKQRIYTKKIMRESDALLETINQLLDWARISSDQLDLALAPTDLYLMGLEIQGQFELRMQDTGVQLVNDIPKGTQVDLDPNKFRQVLVNIVDNAFKFTPPGGSITLSIRDLAEGICLDIQDTGSGMTPDQLGHIFKAFDTASKNVEKEGHGAGLGLWIAKSIVEAHGGQLTATSTLGEGSTFTIYLPKEADEL</sequence>
<dbReference type="Gene3D" id="3.30.565.10">
    <property type="entry name" value="Histidine kinase-like ATPase, C-terminal domain"/>
    <property type="match status" value="1"/>
</dbReference>
<dbReference type="InterPro" id="IPR005467">
    <property type="entry name" value="His_kinase_dom"/>
</dbReference>
<keyword evidence="5 8" id="KW-0418">Kinase</keyword>
<evidence type="ECO:0000313" key="9">
    <source>
        <dbReference type="Proteomes" id="UP001631949"/>
    </source>
</evidence>
<dbReference type="Pfam" id="PF02518">
    <property type="entry name" value="HATPase_c"/>
    <property type="match status" value="1"/>
</dbReference>
<protein>
    <recommendedName>
        <fullName evidence="2">histidine kinase</fullName>
        <ecNumber evidence="2">2.7.13.3</ecNumber>
    </recommendedName>
</protein>
<dbReference type="SUPFAM" id="SSF55874">
    <property type="entry name" value="ATPase domain of HSP90 chaperone/DNA topoisomerase II/histidine kinase"/>
    <property type="match status" value="1"/>
</dbReference>
<dbReference type="RefSeq" id="WP_408976736.1">
    <property type="nucleotide sequence ID" value="NZ_JBJUVG010000002.1"/>
</dbReference>
<organism evidence="8 9">
    <name type="scientific">Peptococcus simiae</name>
    <dbReference type="NCBI Taxonomy" id="1643805"/>
    <lineage>
        <taxon>Bacteria</taxon>
        <taxon>Bacillati</taxon>
        <taxon>Bacillota</taxon>
        <taxon>Clostridia</taxon>
        <taxon>Eubacteriales</taxon>
        <taxon>Peptococcaceae</taxon>
        <taxon>Peptococcus</taxon>
    </lineage>
</organism>
<dbReference type="EMBL" id="JBJUVG010000002">
    <property type="protein sequence ID" value="MFM9413118.1"/>
    <property type="molecule type" value="Genomic_DNA"/>
</dbReference>
<evidence type="ECO:0000256" key="2">
    <source>
        <dbReference type="ARBA" id="ARBA00012438"/>
    </source>
</evidence>
<keyword evidence="3" id="KW-0597">Phosphoprotein</keyword>
<evidence type="ECO:0000256" key="3">
    <source>
        <dbReference type="ARBA" id="ARBA00022553"/>
    </source>
</evidence>
<keyword evidence="9" id="KW-1185">Reference proteome</keyword>
<evidence type="ECO:0000256" key="6">
    <source>
        <dbReference type="ARBA" id="ARBA00023012"/>
    </source>
</evidence>
<feature type="domain" description="Histidine kinase" evidence="7">
    <location>
        <begin position="15"/>
        <end position="233"/>
    </location>
</feature>